<sequence length="180" mass="21008">MDSDSTDQKIRNEILDKDLIVCKGKGGNDDEEEEENLVNRSDPVLTHFIRRNGSECIEQLMTNLRKLSDRITQTLKIQDLTNKLDEHRKIVEYVFKESKNIKTRPFHLAEYDKSRKGKQEMTDEWAQVMKGKSINRYNSTITVKKNKDIPYAEAVRNTKKVILGSWTLKSTRLPKLRIVV</sequence>
<dbReference type="EMBL" id="JBDJPC010000002">
    <property type="protein sequence ID" value="KAL1512439.1"/>
    <property type="molecule type" value="Genomic_DNA"/>
</dbReference>
<dbReference type="Proteomes" id="UP001566132">
    <property type="component" value="Unassembled WGS sequence"/>
</dbReference>
<accession>A0ABD1F4B1</accession>
<organism evidence="1 2">
    <name type="scientific">Hypothenemus hampei</name>
    <name type="common">Coffee berry borer</name>
    <dbReference type="NCBI Taxonomy" id="57062"/>
    <lineage>
        <taxon>Eukaryota</taxon>
        <taxon>Metazoa</taxon>
        <taxon>Ecdysozoa</taxon>
        <taxon>Arthropoda</taxon>
        <taxon>Hexapoda</taxon>
        <taxon>Insecta</taxon>
        <taxon>Pterygota</taxon>
        <taxon>Neoptera</taxon>
        <taxon>Endopterygota</taxon>
        <taxon>Coleoptera</taxon>
        <taxon>Polyphaga</taxon>
        <taxon>Cucujiformia</taxon>
        <taxon>Curculionidae</taxon>
        <taxon>Scolytinae</taxon>
        <taxon>Hypothenemus</taxon>
    </lineage>
</organism>
<reference evidence="1 2" key="1">
    <citation type="submission" date="2024-05" db="EMBL/GenBank/DDBJ databases">
        <title>Genetic variation in Jamaican populations of the coffee berry borer (Hypothenemus hampei).</title>
        <authorList>
            <person name="Errbii M."/>
            <person name="Myrie A."/>
        </authorList>
    </citation>
    <scope>NUCLEOTIDE SEQUENCE [LARGE SCALE GENOMIC DNA]</scope>
    <source>
        <strain evidence="1">JA-Hopewell-2020-01-JO</strain>
        <tissue evidence="1">Whole body</tissue>
    </source>
</reference>
<evidence type="ECO:0000313" key="2">
    <source>
        <dbReference type="Proteomes" id="UP001566132"/>
    </source>
</evidence>
<keyword evidence="2" id="KW-1185">Reference proteome</keyword>
<proteinExistence type="predicted"/>
<dbReference type="AlphaFoldDB" id="A0ABD1F4B1"/>
<name>A0ABD1F4B1_HYPHA</name>
<gene>
    <name evidence="1" type="ORF">ABEB36_002030</name>
</gene>
<comment type="caution">
    <text evidence="1">The sequence shown here is derived from an EMBL/GenBank/DDBJ whole genome shotgun (WGS) entry which is preliminary data.</text>
</comment>
<protein>
    <submittedName>
        <fullName evidence="1">Uncharacterized protein</fullName>
    </submittedName>
</protein>
<evidence type="ECO:0000313" key="1">
    <source>
        <dbReference type="EMBL" id="KAL1512439.1"/>
    </source>
</evidence>